<reference evidence="4" key="3">
    <citation type="submission" date="2025-09" db="UniProtKB">
        <authorList>
            <consortium name="Ensembl"/>
        </authorList>
    </citation>
    <scope>IDENTIFICATION</scope>
</reference>
<feature type="region of interest" description="Disordered" evidence="3">
    <location>
        <begin position="693"/>
        <end position="721"/>
    </location>
</feature>
<dbReference type="Pfam" id="PF15336">
    <property type="entry name" value="Auts2"/>
    <property type="match status" value="1"/>
</dbReference>
<organism evidence="4 5">
    <name type="scientific">Poecilia formosa</name>
    <name type="common">Amazon molly</name>
    <name type="synonym">Limia formosa</name>
    <dbReference type="NCBI Taxonomy" id="48698"/>
    <lineage>
        <taxon>Eukaryota</taxon>
        <taxon>Metazoa</taxon>
        <taxon>Chordata</taxon>
        <taxon>Craniata</taxon>
        <taxon>Vertebrata</taxon>
        <taxon>Euteleostomi</taxon>
        <taxon>Actinopterygii</taxon>
        <taxon>Neopterygii</taxon>
        <taxon>Teleostei</taxon>
        <taxon>Neoteleostei</taxon>
        <taxon>Acanthomorphata</taxon>
        <taxon>Ovalentaria</taxon>
        <taxon>Atherinomorphae</taxon>
        <taxon>Cyprinodontiformes</taxon>
        <taxon>Poeciliidae</taxon>
        <taxon>Poeciliinae</taxon>
        <taxon>Poecilia</taxon>
    </lineage>
</organism>
<feature type="compositionally biased region" description="Basic and acidic residues" evidence="3">
    <location>
        <begin position="874"/>
        <end position="926"/>
    </location>
</feature>
<dbReference type="EMBL" id="AYCK01006744">
    <property type="status" value="NOT_ANNOTATED_CDS"/>
    <property type="molecule type" value="Genomic_DNA"/>
</dbReference>
<feature type="compositionally biased region" description="Basic and acidic residues" evidence="3">
    <location>
        <begin position="108"/>
        <end position="135"/>
    </location>
</feature>
<feature type="region of interest" description="Disordered" evidence="3">
    <location>
        <begin position="108"/>
        <end position="154"/>
    </location>
</feature>
<feature type="compositionally biased region" description="Basic residues" evidence="3">
    <location>
        <begin position="173"/>
        <end position="182"/>
    </location>
</feature>
<dbReference type="PRINTS" id="PR02044">
    <property type="entry name" value="FIBROSIN1LPF"/>
</dbReference>
<feature type="compositionally biased region" description="Pro residues" evidence="3">
    <location>
        <begin position="344"/>
        <end position="365"/>
    </location>
</feature>
<dbReference type="EMBL" id="AYCK01006747">
    <property type="status" value="NOT_ANNOTATED_CDS"/>
    <property type="molecule type" value="Genomic_DNA"/>
</dbReference>
<feature type="compositionally biased region" description="Low complexity" evidence="3">
    <location>
        <begin position="859"/>
        <end position="873"/>
    </location>
</feature>
<feature type="compositionally biased region" description="Basic and acidic residues" evidence="3">
    <location>
        <begin position="28"/>
        <end position="38"/>
    </location>
</feature>
<evidence type="ECO:0000313" key="5">
    <source>
        <dbReference type="Proteomes" id="UP000028760"/>
    </source>
</evidence>
<evidence type="ECO:0000256" key="2">
    <source>
        <dbReference type="SAM" id="Coils"/>
    </source>
</evidence>
<feature type="region of interest" description="Disordered" evidence="3">
    <location>
        <begin position="242"/>
        <end position="387"/>
    </location>
</feature>
<feature type="region of interest" description="Disordered" evidence="3">
    <location>
        <begin position="401"/>
        <end position="430"/>
    </location>
</feature>
<feature type="compositionally biased region" description="Polar residues" evidence="3">
    <location>
        <begin position="285"/>
        <end position="295"/>
    </location>
</feature>
<dbReference type="eggNOG" id="ENOG502QSH4">
    <property type="taxonomic scope" value="Eukaryota"/>
</dbReference>
<dbReference type="OMA" id="GLWQGKT"/>
<sequence>MQALSNNMDGKLKQGRRCRAKRERVRRLREPGSKDARSPEPNSSCSDREGQSPGRDAASPAAKKTPHPAAAARAPRPPRRKRRESSSQEEDIIDGFAIASFISLERLEKKTGVMKKETKEWWKEKKTTKRQKQEDEDKEEEEENVQPAVDPLENGFLHHAQREQERMNERLLKKTYSKKNKTIKPLAPRPVKLREDETFQEFSRPHRSNSKEQLSESSAHSLSGRGYSVQPAAVALHKCDSESDIDDKVSDVGSEKLFSPTAPKGVPANESSVSKTCGSAKVSGLQRSQEQSNTEVPFAPPVPSPTPASAPTGSPALAAAAAPPELRGSRLPTPPPLSVKKEQQPPPPVPTPPLLKAPPHAPPHLPHPHSHPEPRVLPPPPHHARPVISHQVHHPLQYNSLHDISHSSSPLGLAKQHLPPSPHHHLSGLPSSAPALPLSIANLSTSHYSSLRSPAHRHSAMFATPATLPPPPTLPTNSLVVPGHPAGTPYPDTSLLISFNQPIMYCQPHSGILIGTLSQATLLPPPMSPHVENPHSMSWRNRECQFDKYTPKLDNPFIRHSNFFPSYPPTMPGMPPLLPHSGPFSSLQGAFQPKASNPIDVAARPGAVPHTLLQKDPRMSDPFRTSVRKPGKWCAVHVQIAWQIYHHQQKMKQMQLDPHKLDMNGKLDLFSRPPAPGVFPGFPYPHDLARPLFPSTGSAHPAPSPYGSAPHPSGFLPPSHLADPFSRSSSFGGLGNLSTSAFGGLGNPSLGSNSVFGSKEGPGGLPTFGSPHHDTWNRLRRTPPSFPTPPQWPKTGEAERSSSANSHDRERDRERERERDREKRDSSIGKEEKDKDRDSVDRNRHSNRSSPASAPVSYQISSLIRSNSQNSSDSGRHHSGSVDRVREAEKELLERQRESSLADIKVKESRSPGKEMLERRTSEDSIKPTQRTPSPYSKAMINEQSMKLAGGLPSAIKDIERKEPPSAELLHKVKNDMKIKEERKEEQEVMVVSSEPAPQPAVQILPVPVSQPGNPHHHHPPLSQQPPLPSPRGSDIPTPGLHGVPMSHSLPLSMSAMPQMGSLNVLDRARMAPFMGVSPLAGRERVPHTAFPWDPLREAYRSLDLQRRMDFQLRAEQGHRFPSVYEQERAYREREAHDYSHHEHLLEVRREHERMRQQAEERERLHLREELDRARLHQLHQSPMEGHLPHMPPFMAHLGGMPYPRLSPSTGHNGPLNRTPPTAALSAPPPLVPAGSARPASPRRTTPLTTTQDPRDYSPSRNPKEVEAR</sequence>
<keyword evidence="5" id="KW-1185">Reference proteome</keyword>
<dbReference type="Ensembl" id="ENSPFOT00000026516.1">
    <property type="protein sequence ID" value="ENSPFOP00000025951.1"/>
    <property type="gene ID" value="ENSPFOG00000011627.2"/>
</dbReference>
<dbReference type="EMBL" id="AYCK01006748">
    <property type="status" value="NOT_ANNOTATED_CDS"/>
    <property type="molecule type" value="Genomic_DNA"/>
</dbReference>
<keyword evidence="1" id="KW-0597">Phosphoprotein</keyword>
<dbReference type="PANTHER" id="PTHR14429:SF20">
    <property type="entry name" value="FIBROSIN-1-LIKE PROTEIN"/>
    <property type="match status" value="1"/>
</dbReference>
<feature type="compositionally biased region" description="Low complexity" evidence="3">
    <location>
        <begin position="57"/>
        <end position="74"/>
    </location>
</feature>
<dbReference type="EMBL" id="AYCK01006746">
    <property type="status" value="NOT_ANNOTATED_CDS"/>
    <property type="molecule type" value="Genomic_DNA"/>
</dbReference>
<reference evidence="5" key="1">
    <citation type="submission" date="2013-10" db="EMBL/GenBank/DDBJ databases">
        <authorList>
            <person name="Schartl M."/>
            <person name="Warren W."/>
        </authorList>
    </citation>
    <scope>NUCLEOTIDE SEQUENCE [LARGE SCALE GENOMIC DNA]</scope>
    <source>
        <strain evidence="5">female</strain>
    </source>
</reference>
<keyword evidence="2" id="KW-0175">Coiled coil</keyword>
<dbReference type="InterPro" id="IPR023246">
    <property type="entry name" value="AUTS2"/>
</dbReference>
<feature type="compositionally biased region" description="Pro residues" evidence="3">
    <location>
        <begin position="298"/>
        <end position="308"/>
    </location>
</feature>
<dbReference type="EMBL" id="AYCK01006745">
    <property type="status" value="NOT_ANNOTATED_CDS"/>
    <property type="molecule type" value="Genomic_DNA"/>
</dbReference>
<feature type="compositionally biased region" description="Polar residues" evidence="3">
    <location>
        <begin position="401"/>
        <end position="410"/>
    </location>
</feature>
<dbReference type="Proteomes" id="UP000028760">
    <property type="component" value="Unassembled WGS sequence"/>
</dbReference>
<reference evidence="4" key="2">
    <citation type="submission" date="2025-08" db="UniProtKB">
        <authorList>
            <consortium name="Ensembl"/>
        </authorList>
    </citation>
    <scope>IDENTIFICATION</scope>
</reference>
<name>A0A096M3G0_POEFO</name>
<feature type="compositionally biased region" description="Basic and acidic residues" evidence="3">
    <location>
        <begin position="1253"/>
        <end position="1269"/>
    </location>
</feature>
<protein>
    <submittedName>
        <fullName evidence="4">Fibrosin like 1</fullName>
    </submittedName>
</protein>
<accession>A0A096M3G0</accession>
<feature type="compositionally biased region" description="Basic residues" evidence="3">
    <location>
        <begin position="13"/>
        <end position="27"/>
    </location>
</feature>
<evidence type="ECO:0000313" key="4">
    <source>
        <dbReference type="Ensembl" id="ENSPFOP00000025951.1"/>
    </source>
</evidence>
<feature type="compositionally biased region" description="Polar residues" evidence="3">
    <location>
        <begin position="848"/>
        <end position="858"/>
    </location>
</feature>
<dbReference type="PANTHER" id="PTHR14429">
    <property type="entry name" value="FIBROSIN FAMILY MEMBER"/>
    <property type="match status" value="1"/>
</dbReference>
<feature type="region of interest" description="Disordered" evidence="3">
    <location>
        <begin position="172"/>
        <end position="226"/>
    </location>
</feature>
<dbReference type="AlphaFoldDB" id="A0A096M3G0"/>
<evidence type="ECO:0000256" key="1">
    <source>
        <dbReference type="ARBA" id="ARBA00022553"/>
    </source>
</evidence>
<feature type="region of interest" description="Disordered" evidence="3">
    <location>
        <begin position="991"/>
        <end position="1045"/>
    </location>
</feature>
<evidence type="ECO:0000256" key="3">
    <source>
        <dbReference type="SAM" id="MobiDB-lite"/>
    </source>
</evidence>
<feature type="compositionally biased region" description="Low complexity" evidence="3">
    <location>
        <begin position="309"/>
        <end position="324"/>
    </location>
</feature>
<feature type="compositionally biased region" description="Basic and acidic residues" evidence="3">
    <location>
        <begin position="796"/>
        <end position="844"/>
    </location>
</feature>
<dbReference type="GeneTree" id="ENSGT00940000160709"/>
<feature type="region of interest" description="Disordered" evidence="3">
    <location>
        <begin position="1199"/>
        <end position="1269"/>
    </location>
</feature>
<feature type="region of interest" description="Disordered" evidence="3">
    <location>
        <begin position="1"/>
        <end position="94"/>
    </location>
</feature>
<feature type="compositionally biased region" description="Basic and acidic residues" evidence="3">
    <location>
        <begin position="242"/>
        <end position="254"/>
    </location>
</feature>
<proteinExistence type="predicted"/>
<feature type="coiled-coil region" evidence="2">
    <location>
        <begin position="1142"/>
        <end position="1169"/>
    </location>
</feature>
<feature type="region of interest" description="Disordered" evidence="3">
    <location>
        <begin position="753"/>
        <end position="939"/>
    </location>
</feature>
<feature type="compositionally biased region" description="Polar residues" evidence="3">
    <location>
        <begin position="1243"/>
        <end position="1252"/>
    </location>
</feature>